<dbReference type="Proteomes" id="UP000814128">
    <property type="component" value="Unassembled WGS sequence"/>
</dbReference>
<name>A0ACB8QP42_9AGAM</name>
<feature type="non-terminal residue" evidence="1">
    <location>
        <position position="231"/>
    </location>
</feature>
<feature type="non-terminal residue" evidence="1">
    <location>
        <position position="1"/>
    </location>
</feature>
<organism evidence="1 2">
    <name type="scientific">Vararia minispora EC-137</name>
    <dbReference type="NCBI Taxonomy" id="1314806"/>
    <lineage>
        <taxon>Eukaryota</taxon>
        <taxon>Fungi</taxon>
        <taxon>Dikarya</taxon>
        <taxon>Basidiomycota</taxon>
        <taxon>Agaricomycotina</taxon>
        <taxon>Agaricomycetes</taxon>
        <taxon>Russulales</taxon>
        <taxon>Lachnocladiaceae</taxon>
        <taxon>Vararia</taxon>
    </lineage>
</organism>
<evidence type="ECO:0000313" key="1">
    <source>
        <dbReference type="EMBL" id="KAI0033447.1"/>
    </source>
</evidence>
<proteinExistence type="predicted"/>
<comment type="caution">
    <text evidence="1">The sequence shown here is derived from an EMBL/GenBank/DDBJ whole genome shotgun (WGS) entry which is preliminary data.</text>
</comment>
<gene>
    <name evidence="1" type="ORF">K488DRAFT_8356</name>
</gene>
<dbReference type="EMBL" id="MU273519">
    <property type="protein sequence ID" value="KAI0033447.1"/>
    <property type="molecule type" value="Genomic_DNA"/>
</dbReference>
<sequence>DPTIARLIDRNSQWARAIGSSEPRFFHEMAKGQAPKVLWIGCSDSRVPESVVTASKPGEIFVHRNIANQFHLDDDSALSVLTYAIENLGVEHVVVVGHTQCGGAAACYEAAKEAKLKYRHPFQGADTAYSNPGANTSANAKTPLGRWLAPLTDIAASLDLDLMHTDPDRALTQLVQANVQKQVENLCIAPPVRAVWDARGGPGFREHKLWVHGLLYEVESGALRDLGVTRG</sequence>
<reference evidence="1" key="1">
    <citation type="submission" date="2021-02" db="EMBL/GenBank/DDBJ databases">
        <authorList>
            <consortium name="DOE Joint Genome Institute"/>
            <person name="Ahrendt S."/>
            <person name="Looney B.P."/>
            <person name="Miyauchi S."/>
            <person name="Morin E."/>
            <person name="Drula E."/>
            <person name="Courty P.E."/>
            <person name="Chicoki N."/>
            <person name="Fauchery L."/>
            <person name="Kohler A."/>
            <person name="Kuo A."/>
            <person name="Labutti K."/>
            <person name="Pangilinan J."/>
            <person name="Lipzen A."/>
            <person name="Riley R."/>
            <person name="Andreopoulos W."/>
            <person name="He G."/>
            <person name="Johnson J."/>
            <person name="Barry K.W."/>
            <person name="Grigoriev I.V."/>
            <person name="Nagy L."/>
            <person name="Hibbett D."/>
            <person name="Henrissat B."/>
            <person name="Matheny P.B."/>
            <person name="Labbe J."/>
            <person name="Martin F."/>
        </authorList>
    </citation>
    <scope>NUCLEOTIDE SEQUENCE</scope>
    <source>
        <strain evidence="1">EC-137</strain>
    </source>
</reference>
<protein>
    <submittedName>
        <fullName evidence="1">Carbonic anhydrase</fullName>
    </submittedName>
</protein>
<keyword evidence="2" id="KW-1185">Reference proteome</keyword>
<accession>A0ACB8QP42</accession>
<evidence type="ECO:0000313" key="2">
    <source>
        <dbReference type="Proteomes" id="UP000814128"/>
    </source>
</evidence>
<reference evidence="1" key="2">
    <citation type="journal article" date="2022" name="New Phytol.">
        <title>Evolutionary transition to the ectomycorrhizal habit in the genomes of a hyperdiverse lineage of mushroom-forming fungi.</title>
        <authorList>
            <person name="Looney B."/>
            <person name="Miyauchi S."/>
            <person name="Morin E."/>
            <person name="Drula E."/>
            <person name="Courty P.E."/>
            <person name="Kohler A."/>
            <person name="Kuo A."/>
            <person name="LaButti K."/>
            <person name="Pangilinan J."/>
            <person name="Lipzen A."/>
            <person name="Riley R."/>
            <person name="Andreopoulos W."/>
            <person name="He G."/>
            <person name="Johnson J."/>
            <person name="Nolan M."/>
            <person name="Tritt A."/>
            <person name="Barry K.W."/>
            <person name="Grigoriev I.V."/>
            <person name="Nagy L.G."/>
            <person name="Hibbett D."/>
            <person name="Henrissat B."/>
            <person name="Matheny P.B."/>
            <person name="Labbe J."/>
            <person name="Martin F.M."/>
        </authorList>
    </citation>
    <scope>NUCLEOTIDE SEQUENCE</scope>
    <source>
        <strain evidence="1">EC-137</strain>
    </source>
</reference>